<dbReference type="GO" id="GO:0019287">
    <property type="term" value="P:isopentenyl diphosphate biosynthetic process, mevalonate pathway"/>
    <property type="evidence" value="ECO:0007669"/>
    <property type="project" value="UniProtKB-UniPathway"/>
</dbReference>
<organism evidence="14 15">
    <name type="scientific">Tritonibacter aquimaris</name>
    <dbReference type="NCBI Taxonomy" id="2663379"/>
    <lineage>
        <taxon>Bacteria</taxon>
        <taxon>Pseudomonadati</taxon>
        <taxon>Pseudomonadota</taxon>
        <taxon>Alphaproteobacteria</taxon>
        <taxon>Rhodobacterales</taxon>
        <taxon>Paracoccaceae</taxon>
        <taxon>Tritonibacter</taxon>
    </lineage>
</organism>
<dbReference type="SUPFAM" id="SSF55060">
    <property type="entry name" value="GHMP Kinase, C-terminal domain"/>
    <property type="match status" value="1"/>
</dbReference>
<dbReference type="EC" id="2.7.1.36" evidence="3"/>
<evidence type="ECO:0000256" key="4">
    <source>
        <dbReference type="ARBA" id="ARBA00022490"/>
    </source>
</evidence>
<feature type="domain" description="GHMP kinase N-terminal" evidence="13">
    <location>
        <begin position="141"/>
        <end position="208"/>
    </location>
</feature>
<dbReference type="GO" id="GO:0005524">
    <property type="term" value="F:ATP binding"/>
    <property type="evidence" value="ECO:0007669"/>
    <property type="project" value="UniProtKB-KW"/>
</dbReference>
<evidence type="ECO:0000256" key="9">
    <source>
        <dbReference type="ARBA" id="ARBA00022840"/>
    </source>
</evidence>
<dbReference type="PRINTS" id="PR00959">
    <property type="entry name" value="MEVGALKINASE"/>
</dbReference>
<evidence type="ECO:0000256" key="12">
    <source>
        <dbReference type="ARBA" id="ARBA00029438"/>
    </source>
</evidence>
<evidence type="ECO:0000256" key="5">
    <source>
        <dbReference type="ARBA" id="ARBA00022516"/>
    </source>
</evidence>
<evidence type="ECO:0000313" key="14">
    <source>
        <dbReference type="EMBL" id="MQY41269.1"/>
    </source>
</evidence>
<comment type="subcellular location">
    <subcellularLocation>
        <location evidence="1">Cytoplasm</location>
    </subcellularLocation>
</comment>
<dbReference type="GO" id="GO:0004496">
    <property type="term" value="F:mevalonate kinase activity"/>
    <property type="evidence" value="ECO:0007669"/>
    <property type="project" value="UniProtKB-EC"/>
</dbReference>
<evidence type="ECO:0000259" key="13">
    <source>
        <dbReference type="Pfam" id="PF00288"/>
    </source>
</evidence>
<evidence type="ECO:0000256" key="1">
    <source>
        <dbReference type="ARBA" id="ARBA00004496"/>
    </source>
</evidence>
<evidence type="ECO:0000256" key="3">
    <source>
        <dbReference type="ARBA" id="ARBA00012103"/>
    </source>
</evidence>
<comment type="pathway">
    <text evidence="12">Isoprenoid biosynthesis; isopentenyl diphosphate biosynthesis via mevalonate pathway; isopentenyl diphosphate from (R)-mevalonate: step 1/3.</text>
</comment>
<protein>
    <recommendedName>
        <fullName evidence="3">mevalonate kinase</fullName>
        <ecNumber evidence="3">2.7.1.36</ecNumber>
    </recommendedName>
</protein>
<evidence type="ECO:0000256" key="11">
    <source>
        <dbReference type="ARBA" id="ARBA00023098"/>
    </source>
</evidence>
<comment type="similarity">
    <text evidence="2">Belongs to the GHMP kinase family. Mevalonate kinase subfamily.</text>
</comment>
<dbReference type="PROSITE" id="PS00627">
    <property type="entry name" value="GHMP_KINASES_ATP"/>
    <property type="match status" value="1"/>
</dbReference>
<dbReference type="Gene3D" id="3.30.230.10">
    <property type="match status" value="1"/>
</dbReference>
<comment type="caution">
    <text evidence="14">The sequence shown here is derived from an EMBL/GenBank/DDBJ whole genome shotgun (WGS) entry which is preliminary data.</text>
</comment>
<dbReference type="InterPro" id="IPR006203">
    <property type="entry name" value="GHMP_knse_ATP-bd_CS"/>
</dbReference>
<reference evidence="14 15" key="1">
    <citation type="submission" date="2019-10" db="EMBL/GenBank/DDBJ databases">
        <title>Epibacterium sp. nov., isolated from seawater.</title>
        <authorList>
            <person name="Zhang X."/>
            <person name="Li N."/>
        </authorList>
    </citation>
    <scope>NUCLEOTIDE SEQUENCE [LARGE SCALE GENOMIC DNA]</scope>
    <source>
        <strain evidence="14 15">SM1969</strain>
    </source>
</reference>
<evidence type="ECO:0000256" key="10">
    <source>
        <dbReference type="ARBA" id="ARBA00022842"/>
    </source>
</evidence>
<dbReference type="Pfam" id="PF00288">
    <property type="entry name" value="GHMP_kinases_N"/>
    <property type="match status" value="1"/>
</dbReference>
<evidence type="ECO:0000256" key="8">
    <source>
        <dbReference type="ARBA" id="ARBA00022777"/>
    </source>
</evidence>
<dbReference type="Proteomes" id="UP000436694">
    <property type="component" value="Unassembled WGS sequence"/>
</dbReference>
<evidence type="ECO:0000256" key="7">
    <source>
        <dbReference type="ARBA" id="ARBA00022741"/>
    </source>
</evidence>
<gene>
    <name evidence="14" type="ORF">GG681_01320</name>
</gene>
<proteinExistence type="inferred from homology"/>
<name>A0A844AK13_9RHOB</name>
<keyword evidence="15" id="KW-1185">Reference proteome</keyword>
<evidence type="ECO:0000256" key="6">
    <source>
        <dbReference type="ARBA" id="ARBA00022679"/>
    </source>
</evidence>
<sequence>MTTNASTPTATPDARAHAPGKLIISGEHSVLYGAPALAMAIAQYTEVWFKPLHPGEGVKTAFENLSSGAVYPFKLLSQFKQSLDRRFDQFKRGELDVHKILTRPDDLAVYTLASLLQDSADGTGTKIAGIGAMNQFLAPGELGSRSDLPIGAGMGSSAAVVAATTVLFENLLGRHKTLEERYDRVRFCERLKHGRAGPIDAAAVVRGGLVRAGDVGIEIPALPIDHGLLRGEGWYWVLHGRPESSTGECVSKVRTHHGADTALWDAFAACTHGLLDALVRGSCPKTAITENQRLLERIGVVPEPAQEFIRAAEAAGGAAKICGAGSVKGPHGGVILVHMDDGMETFMARYPALKWAKLRMAAKGAAAGAAPSGEQQ</sequence>
<dbReference type="InterPro" id="IPR006205">
    <property type="entry name" value="Mev_gal_kin"/>
</dbReference>
<keyword evidence="11" id="KW-0443">Lipid metabolism</keyword>
<dbReference type="InterPro" id="IPR006204">
    <property type="entry name" value="GHMP_kinase_N_dom"/>
</dbReference>
<keyword evidence="10" id="KW-0460">Magnesium</keyword>
<keyword evidence="7" id="KW-0547">Nucleotide-binding</keyword>
<accession>A0A844AK13</accession>
<dbReference type="InterPro" id="IPR020568">
    <property type="entry name" value="Ribosomal_Su5_D2-typ_SF"/>
</dbReference>
<dbReference type="InterPro" id="IPR014721">
    <property type="entry name" value="Ribsml_uS5_D2-typ_fold_subgr"/>
</dbReference>
<dbReference type="RefSeq" id="WP_153544300.1">
    <property type="nucleotide sequence ID" value="NZ_WIXK01000001.1"/>
</dbReference>
<keyword evidence="6" id="KW-0808">Transferase</keyword>
<dbReference type="AlphaFoldDB" id="A0A844AK13"/>
<dbReference type="SUPFAM" id="SSF54211">
    <property type="entry name" value="Ribosomal protein S5 domain 2-like"/>
    <property type="match status" value="1"/>
</dbReference>
<dbReference type="GO" id="GO:0005829">
    <property type="term" value="C:cytosol"/>
    <property type="evidence" value="ECO:0007669"/>
    <property type="project" value="TreeGrafter"/>
</dbReference>
<keyword evidence="8 14" id="KW-0418">Kinase</keyword>
<keyword evidence="9" id="KW-0067">ATP-binding</keyword>
<keyword evidence="5" id="KW-0444">Lipid biosynthesis</keyword>
<dbReference type="InterPro" id="IPR036554">
    <property type="entry name" value="GHMP_kinase_C_sf"/>
</dbReference>
<keyword evidence="4" id="KW-0963">Cytoplasm</keyword>
<evidence type="ECO:0000313" key="15">
    <source>
        <dbReference type="Proteomes" id="UP000436694"/>
    </source>
</evidence>
<dbReference type="EMBL" id="WIXK01000001">
    <property type="protein sequence ID" value="MQY41269.1"/>
    <property type="molecule type" value="Genomic_DNA"/>
</dbReference>
<dbReference type="Gene3D" id="3.30.70.890">
    <property type="entry name" value="GHMP kinase, C-terminal domain"/>
    <property type="match status" value="1"/>
</dbReference>
<dbReference type="PANTHER" id="PTHR43290:SF2">
    <property type="entry name" value="MEVALONATE KINASE"/>
    <property type="match status" value="1"/>
</dbReference>
<dbReference type="PANTHER" id="PTHR43290">
    <property type="entry name" value="MEVALONATE KINASE"/>
    <property type="match status" value="1"/>
</dbReference>
<evidence type="ECO:0000256" key="2">
    <source>
        <dbReference type="ARBA" id="ARBA00006495"/>
    </source>
</evidence>
<dbReference type="UniPathway" id="UPA00057">
    <property type="reaction ID" value="UER00098"/>
</dbReference>